<sequence>MTLSVAILAGGLATRLRPITETIPKALVDVSGVPFICRQLDYLREQGVKRVVLCTGYLGEMIENVVGDGSAFGVDVVYSPDGPTLLGTGGAVKQALPLLGEGFFLLYGDSYLPIDFSRVEDAFLESGKAGLMTVLNNGDKWDKSNVLFRDGRLVEYNKKSPRPEMRYIDYGLGVLKASTFANYKAGEIFDLADLYHKLSVEDDLAGYEVHERFYEIGSHSGLKEAEAYFHERKPS</sequence>
<name>A0A2W4CXC6_9HYPH</name>
<proteinExistence type="predicted"/>
<dbReference type="InterPro" id="IPR050486">
    <property type="entry name" value="Mannose-1P_guanyltransferase"/>
</dbReference>
<dbReference type="OrthoDB" id="9814110at2"/>
<dbReference type="Gene3D" id="3.90.550.10">
    <property type="entry name" value="Spore Coat Polysaccharide Biosynthesis Protein SpsA, Chain A"/>
    <property type="match status" value="1"/>
</dbReference>
<protein>
    <submittedName>
        <fullName evidence="2">Nucleotidyl transferase</fullName>
    </submittedName>
</protein>
<dbReference type="InterPro" id="IPR005835">
    <property type="entry name" value="NTP_transferase_dom"/>
</dbReference>
<evidence type="ECO:0000313" key="3">
    <source>
        <dbReference type="Proteomes" id="UP000248925"/>
    </source>
</evidence>
<evidence type="ECO:0000313" key="2">
    <source>
        <dbReference type="EMBL" id="PZM14865.1"/>
    </source>
</evidence>
<dbReference type="PANTHER" id="PTHR22572">
    <property type="entry name" value="SUGAR-1-PHOSPHATE GUANYL TRANSFERASE"/>
    <property type="match status" value="1"/>
</dbReference>
<dbReference type="AlphaFoldDB" id="A0A2W4CXC6"/>
<dbReference type="Proteomes" id="UP000248925">
    <property type="component" value="Unassembled WGS sequence"/>
</dbReference>
<keyword evidence="2" id="KW-0808">Transferase</keyword>
<dbReference type="CDD" id="cd06915">
    <property type="entry name" value="NTP_transferase_WcbM_like"/>
    <property type="match status" value="1"/>
</dbReference>
<dbReference type="EMBL" id="PCDP01000029">
    <property type="protein sequence ID" value="PZM14865.1"/>
    <property type="molecule type" value="Genomic_DNA"/>
</dbReference>
<evidence type="ECO:0000259" key="1">
    <source>
        <dbReference type="Pfam" id="PF00483"/>
    </source>
</evidence>
<dbReference type="GO" id="GO:0016740">
    <property type="term" value="F:transferase activity"/>
    <property type="evidence" value="ECO:0007669"/>
    <property type="project" value="UniProtKB-KW"/>
</dbReference>
<organism evidence="2 3">
    <name type="scientific">Rhizobium tubonense</name>
    <dbReference type="NCBI Taxonomy" id="484088"/>
    <lineage>
        <taxon>Bacteria</taxon>
        <taxon>Pseudomonadati</taxon>
        <taxon>Pseudomonadota</taxon>
        <taxon>Alphaproteobacteria</taxon>
        <taxon>Hyphomicrobiales</taxon>
        <taxon>Rhizobiaceae</taxon>
        <taxon>Rhizobium/Agrobacterium group</taxon>
        <taxon>Rhizobium</taxon>
    </lineage>
</organism>
<dbReference type="RefSeq" id="WP_111159954.1">
    <property type="nucleotide sequence ID" value="NZ_PCDP01000029.1"/>
</dbReference>
<dbReference type="InterPro" id="IPR029044">
    <property type="entry name" value="Nucleotide-diphossugar_trans"/>
</dbReference>
<comment type="caution">
    <text evidence="2">The sequence shown here is derived from an EMBL/GenBank/DDBJ whole genome shotgun (WGS) entry which is preliminary data.</text>
</comment>
<gene>
    <name evidence="2" type="ORF">CPY51_09205</name>
</gene>
<keyword evidence="3" id="KW-1185">Reference proteome</keyword>
<feature type="domain" description="Nucleotidyl transferase" evidence="1">
    <location>
        <begin position="7"/>
        <end position="135"/>
    </location>
</feature>
<dbReference type="Pfam" id="PF00483">
    <property type="entry name" value="NTP_transferase"/>
    <property type="match status" value="1"/>
</dbReference>
<dbReference type="SUPFAM" id="SSF53448">
    <property type="entry name" value="Nucleotide-diphospho-sugar transferases"/>
    <property type="match status" value="1"/>
</dbReference>
<reference evidence="2 3" key="1">
    <citation type="journal article" date="2018" name="Sci. Rep.">
        <title>Rhizobium tumorigenes sp. nov., a novel plant tumorigenic bacterium isolated from cane gall tumors on thornless blackberry.</title>
        <authorList>
            <person name="Kuzmanovi N."/>
            <person name="Smalla K."/>
            <person name="Gronow S."/>
            <person name="PuBawska J."/>
        </authorList>
    </citation>
    <scope>NUCLEOTIDE SEQUENCE [LARGE SCALE GENOMIC DNA]</scope>
    <source>
        <strain evidence="2 3">CCBAU 85046</strain>
    </source>
</reference>
<accession>A0A2W4CXC6</accession>